<keyword evidence="4" id="KW-0479">Metal-binding</keyword>
<dbReference type="STRING" id="4536.A0A0E0H5K4"/>
<feature type="compositionally biased region" description="Polar residues" evidence="9">
    <location>
        <begin position="79"/>
        <end position="101"/>
    </location>
</feature>
<dbReference type="Pfam" id="PF13639">
    <property type="entry name" value="zf-RING_2"/>
    <property type="match status" value="1"/>
</dbReference>
<protein>
    <recommendedName>
        <fullName evidence="2">RING-type E3 ubiquitin transferase</fullName>
        <ecNumber evidence="2">2.3.2.27</ecNumber>
    </recommendedName>
</protein>
<evidence type="ECO:0000256" key="2">
    <source>
        <dbReference type="ARBA" id="ARBA00012483"/>
    </source>
</evidence>
<evidence type="ECO:0000256" key="9">
    <source>
        <dbReference type="SAM" id="MobiDB-lite"/>
    </source>
</evidence>
<dbReference type="EnsemblPlants" id="ONIVA04G23410.2">
    <property type="protein sequence ID" value="ONIVA04G23410.2"/>
    <property type="gene ID" value="ONIVA04G23410"/>
</dbReference>
<evidence type="ECO:0000313" key="11">
    <source>
        <dbReference type="EnsemblPlants" id="ONIVA04G23410.2"/>
    </source>
</evidence>
<keyword evidence="5 8" id="KW-0863">Zinc-finger</keyword>
<keyword evidence="7" id="KW-0862">Zinc</keyword>
<evidence type="ECO:0000256" key="4">
    <source>
        <dbReference type="ARBA" id="ARBA00022723"/>
    </source>
</evidence>
<feature type="region of interest" description="Disordered" evidence="9">
    <location>
        <begin position="41"/>
        <end position="191"/>
    </location>
</feature>
<reference evidence="11" key="1">
    <citation type="submission" date="2015-04" db="UniProtKB">
        <authorList>
            <consortium name="EnsemblPlants"/>
        </authorList>
    </citation>
    <scope>IDENTIFICATION</scope>
    <source>
        <strain evidence="11">SL10</strain>
    </source>
</reference>
<sequence length="386" mass="43234">MDDHMGRRTVGGLLFTKGGSILLFREDSARHKATNCCTRHGCSSKHLAGKDKQTHRAATAAKETSETPRRSQIFRKPSTRTPQGSTATDNISRNAASSYSENDNRPRETPGRDLIARLKERVNASRKRSLNRENSPSSPNGLSATSSSSSRTVSRPSHRAASRIRKADEGANAGAVNVRRDSSGDTRRNSDRDVDDFLLAEQAARDSTEGFISGFLARYRSNHQGLLSSLDDSIEDANGYWRFNMEGSEELENYFIFNDRYRGMRMDIDGMSYEELLALGDRIGTVSTGLSEDALSKCLDRSMYMATTSGTHEDCERKCSICQAKLDCTDYYVRNLSVCILQEEYSDGEEVGKMVCKHYYHFSCIKNWLRQKNWCPICKSVALNTN</sequence>
<dbReference type="Proteomes" id="UP000006591">
    <property type="component" value="Chromosome 4"/>
</dbReference>
<dbReference type="eggNOG" id="KOG0800">
    <property type="taxonomic scope" value="Eukaryota"/>
</dbReference>
<evidence type="ECO:0000256" key="1">
    <source>
        <dbReference type="ARBA" id="ARBA00000900"/>
    </source>
</evidence>
<dbReference type="PANTHER" id="PTHR22937">
    <property type="entry name" value="E3 UBIQUITIN-PROTEIN LIGASE RNF165"/>
    <property type="match status" value="1"/>
</dbReference>
<dbReference type="PROSITE" id="PS50089">
    <property type="entry name" value="ZF_RING_2"/>
    <property type="match status" value="1"/>
</dbReference>
<dbReference type="AlphaFoldDB" id="A0A0E0H5K4"/>
<dbReference type="GO" id="GO:0061630">
    <property type="term" value="F:ubiquitin protein ligase activity"/>
    <property type="evidence" value="ECO:0007669"/>
    <property type="project" value="UniProtKB-EC"/>
</dbReference>
<feature type="domain" description="RING-type" evidence="10">
    <location>
        <begin position="319"/>
        <end position="379"/>
    </location>
</feature>
<keyword evidence="12" id="KW-1185">Reference proteome</keyword>
<dbReference type="HOGENOM" id="CLU_065048_0_0_1"/>
<evidence type="ECO:0000256" key="3">
    <source>
        <dbReference type="ARBA" id="ARBA00022679"/>
    </source>
</evidence>
<reference evidence="11" key="2">
    <citation type="submission" date="2018-04" db="EMBL/GenBank/DDBJ databases">
        <title>OnivRS2 (Oryza nivara Reference Sequence Version 2).</title>
        <authorList>
            <person name="Zhang J."/>
            <person name="Kudrna D."/>
            <person name="Lee S."/>
            <person name="Talag J."/>
            <person name="Rajasekar S."/>
            <person name="Welchert J."/>
            <person name="Hsing Y.-I."/>
            <person name="Wing R.A."/>
        </authorList>
    </citation>
    <scope>NUCLEOTIDE SEQUENCE [LARGE SCALE GENOMIC DNA]</scope>
    <source>
        <strain evidence="11">SL10</strain>
    </source>
</reference>
<dbReference type="Gene3D" id="3.30.40.10">
    <property type="entry name" value="Zinc/RING finger domain, C3HC4 (zinc finger)"/>
    <property type="match status" value="1"/>
</dbReference>
<dbReference type="InterPro" id="IPR045191">
    <property type="entry name" value="MBR1/2-like"/>
</dbReference>
<evidence type="ECO:0000256" key="8">
    <source>
        <dbReference type="PROSITE-ProRule" id="PRU00175"/>
    </source>
</evidence>
<accession>A0A0E0H5K4</accession>
<proteinExistence type="predicted"/>
<dbReference type="PANTHER" id="PTHR22937:SF46">
    <property type="entry name" value="RING-TYPE E3 UBIQUITIN TRANSFERASE"/>
    <property type="match status" value="1"/>
</dbReference>
<dbReference type="SMART" id="SM00184">
    <property type="entry name" value="RING"/>
    <property type="match status" value="1"/>
</dbReference>
<feature type="compositionally biased region" description="Low complexity" evidence="9">
    <location>
        <begin position="135"/>
        <end position="155"/>
    </location>
</feature>
<feature type="compositionally biased region" description="Basic and acidic residues" evidence="9">
    <location>
        <begin position="178"/>
        <end position="191"/>
    </location>
</feature>
<dbReference type="GO" id="GO:0008270">
    <property type="term" value="F:zinc ion binding"/>
    <property type="evidence" value="ECO:0007669"/>
    <property type="project" value="UniProtKB-KW"/>
</dbReference>
<evidence type="ECO:0000259" key="10">
    <source>
        <dbReference type="PROSITE" id="PS50089"/>
    </source>
</evidence>
<evidence type="ECO:0000256" key="5">
    <source>
        <dbReference type="ARBA" id="ARBA00022771"/>
    </source>
</evidence>
<dbReference type="EC" id="2.3.2.27" evidence="2"/>
<evidence type="ECO:0000256" key="7">
    <source>
        <dbReference type="ARBA" id="ARBA00022833"/>
    </source>
</evidence>
<dbReference type="InterPro" id="IPR001841">
    <property type="entry name" value="Znf_RING"/>
</dbReference>
<keyword evidence="3" id="KW-0808">Transferase</keyword>
<dbReference type="OMA" id="ATNCCTR"/>
<evidence type="ECO:0000256" key="6">
    <source>
        <dbReference type="ARBA" id="ARBA00022786"/>
    </source>
</evidence>
<organism evidence="11">
    <name type="scientific">Oryza nivara</name>
    <name type="common">Indian wild rice</name>
    <name type="synonym">Oryza sativa f. spontanea</name>
    <dbReference type="NCBI Taxonomy" id="4536"/>
    <lineage>
        <taxon>Eukaryota</taxon>
        <taxon>Viridiplantae</taxon>
        <taxon>Streptophyta</taxon>
        <taxon>Embryophyta</taxon>
        <taxon>Tracheophyta</taxon>
        <taxon>Spermatophyta</taxon>
        <taxon>Magnoliopsida</taxon>
        <taxon>Liliopsida</taxon>
        <taxon>Poales</taxon>
        <taxon>Poaceae</taxon>
        <taxon>BOP clade</taxon>
        <taxon>Oryzoideae</taxon>
        <taxon>Oryzeae</taxon>
        <taxon>Oryzinae</taxon>
        <taxon>Oryza</taxon>
    </lineage>
</organism>
<dbReference type="SUPFAM" id="SSF57850">
    <property type="entry name" value="RING/U-box"/>
    <property type="match status" value="1"/>
</dbReference>
<name>A0A0E0H5K4_ORYNI</name>
<feature type="compositionally biased region" description="Basic and acidic residues" evidence="9">
    <location>
        <begin position="102"/>
        <end position="123"/>
    </location>
</feature>
<comment type="catalytic activity">
    <reaction evidence="1">
        <text>S-ubiquitinyl-[E2 ubiquitin-conjugating enzyme]-L-cysteine + [acceptor protein]-L-lysine = [E2 ubiquitin-conjugating enzyme]-L-cysteine + N(6)-ubiquitinyl-[acceptor protein]-L-lysine.</text>
        <dbReference type="EC" id="2.3.2.27"/>
    </reaction>
</comment>
<evidence type="ECO:0000313" key="12">
    <source>
        <dbReference type="Proteomes" id="UP000006591"/>
    </source>
</evidence>
<keyword evidence="6" id="KW-0833">Ubl conjugation pathway</keyword>
<dbReference type="InterPro" id="IPR013083">
    <property type="entry name" value="Znf_RING/FYVE/PHD"/>
</dbReference>
<dbReference type="Gramene" id="ONIVA04G23410.2">
    <property type="protein sequence ID" value="ONIVA04G23410.2"/>
    <property type="gene ID" value="ONIVA04G23410"/>
</dbReference>